<dbReference type="Gene3D" id="2.70.98.70">
    <property type="match status" value="1"/>
</dbReference>
<dbReference type="EMBL" id="BDCO01000003">
    <property type="protein sequence ID" value="GAT35302.1"/>
    <property type="molecule type" value="Genomic_DNA"/>
</dbReference>
<dbReference type="InterPro" id="IPR012480">
    <property type="entry name" value="Hepar_II_III_C"/>
</dbReference>
<evidence type="ECO:0000313" key="3">
    <source>
        <dbReference type="EMBL" id="GAT35302.1"/>
    </source>
</evidence>
<organism evidence="3 4">
    <name type="scientific">Terrimicrobium sacchariphilum</name>
    <dbReference type="NCBI Taxonomy" id="690879"/>
    <lineage>
        <taxon>Bacteria</taxon>
        <taxon>Pseudomonadati</taxon>
        <taxon>Verrucomicrobiota</taxon>
        <taxon>Terrimicrobiia</taxon>
        <taxon>Terrimicrobiales</taxon>
        <taxon>Terrimicrobiaceae</taxon>
        <taxon>Terrimicrobium</taxon>
    </lineage>
</organism>
<dbReference type="GO" id="GO:0030313">
    <property type="term" value="C:cell envelope"/>
    <property type="evidence" value="ECO:0007669"/>
    <property type="project" value="UniProtKB-SubCell"/>
</dbReference>
<dbReference type="STRING" id="690879.TSACC_3367"/>
<evidence type="ECO:0000256" key="1">
    <source>
        <dbReference type="ARBA" id="ARBA00004196"/>
    </source>
</evidence>
<dbReference type="PANTHER" id="PTHR38045:SF1">
    <property type="entry name" value="HEPARINASE II_III-LIKE PROTEIN"/>
    <property type="match status" value="1"/>
</dbReference>
<sequence>MRILFLLTMISPILLGIVKADPAVLPHPLPDHPRLLVAGGDWEKIRRQIEADPLSGKVFALVRENADRMLDQPPVERTLVGRRLLDVSRLALERITALAMVAQITGDERYSSRAIEEMLAVIKFSDWNPSHFLDVAEMSLAVAIGYDWLYDKLTPDQRDEIAKALVDKGIRPSFVTPEPFFVQGTNNWNQVCHAGLSAAAIAVADREPALAEKVLERAIRYLPNAAESYAPDGAFLEGPMYWDYGTMFHVVLAASLERLTGSTQGVADYPGFAASADYMQQVVSPIGRYFCYSDCRSNRGMQLPLFWFARHFHRPDWIAANAGIINAQPEKHDGKPYNGGRLFPLALLWLLPSDGAPAAHEPAPLRWYARGRGPLVVFRSAFGDPNAFYFAIKGGSPSLSHAHMDAGSFNLTADGVEWATDLGMQEYESLEKLQIPLWDRKGGRWGVFRLGPESHSIPRFNGARPLVDGDAIFQKVQLEGKRPFALLDLTPLYQDQVAQAERGVMVLNDKVVLIQDEWKGRGQETDYSWQFMTRADVQVDGRKVHLRKDGKSLDLLVLDESPVTIKVEKAEELMQPFDAPNPDVKRVNIHLKTASDAAGRLRVLAVPGSSGTVEPPALQPLKDWK</sequence>
<dbReference type="SUPFAM" id="SSF48230">
    <property type="entry name" value="Chondroitin AC/alginate lyase"/>
    <property type="match status" value="1"/>
</dbReference>
<keyword evidence="4" id="KW-1185">Reference proteome</keyword>
<dbReference type="AlphaFoldDB" id="A0A146GDS2"/>
<dbReference type="PANTHER" id="PTHR38045">
    <property type="entry name" value="CHROMOSOME 1, WHOLE GENOME SHOTGUN SEQUENCE"/>
    <property type="match status" value="1"/>
</dbReference>
<dbReference type="Proteomes" id="UP000076023">
    <property type="component" value="Unassembled WGS sequence"/>
</dbReference>
<evidence type="ECO:0000259" key="2">
    <source>
        <dbReference type="Pfam" id="PF07940"/>
    </source>
</evidence>
<reference evidence="4" key="1">
    <citation type="journal article" date="2017" name="Genome Announc.">
        <title>Draft Genome Sequence of Terrimicrobium sacchariphilum NM-5T, a Facultative Anaerobic Soil Bacterium of the Class Spartobacteria.</title>
        <authorList>
            <person name="Qiu Y.L."/>
            <person name="Tourlousse D.M."/>
            <person name="Matsuura N."/>
            <person name="Ohashi A."/>
            <person name="Sekiguchi Y."/>
        </authorList>
    </citation>
    <scope>NUCLEOTIDE SEQUENCE [LARGE SCALE GENOMIC DNA]</scope>
    <source>
        <strain evidence="4">NM-5</strain>
    </source>
</reference>
<evidence type="ECO:0000313" key="4">
    <source>
        <dbReference type="Proteomes" id="UP000076023"/>
    </source>
</evidence>
<accession>A0A146GDS2</accession>
<dbReference type="InParanoid" id="A0A146GDS2"/>
<dbReference type="Pfam" id="PF07940">
    <property type="entry name" value="Hepar_II_III_C"/>
    <property type="match status" value="1"/>
</dbReference>
<protein>
    <submittedName>
        <fullName evidence="3">Heparinase II/III-like protein</fullName>
    </submittedName>
</protein>
<dbReference type="InterPro" id="IPR008929">
    <property type="entry name" value="Chondroitin_lyas"/>
</dbReference>
<comment type="caution">
    <text evidence="3">The sequence shown here is derived from an EMBL/GenBank/DDBJ whole genome shotgun (WGS) entry which is preliminary data.</text>
</comment>
<dbReference type="Gene3D" id="1.50.10.100">
    <property type="entry name" value="Chondroitin AC/alginate lyase"/>
    <property type="match status" value="1"/>
</dbReference>
<name>A0A146GDS2_TERSA</name>
<comment type="subcellular location">
    <subcellularLocation>
        <location evidence="1">Cell envelope</location>
    </subcellularLocation>
</comment>
<gene>
    <name evidence="3" type="ORF">TSACC_3367</name>
</gene>
<feature type="domain" description="Heparinase II/III-like C-terminal" evidence="2">
    <location>
        <begin position="380"/>
        <end position="559"/>
    </location>
</feature>
<proteinExistence type="predicted"/>
<dbReference type="OrthoDB" id="175534at2"/>
<dbReference type="GO" id="GO:0016829">
    <property type="term" value="F:lyase activity"/>
    <property type="evidence" value="ECO:0007669"/>
    <property type="project" value="InterPro"/>
</dbReference>